<dbReference type="AlphaFoldDB" id="A0A640WCI2"/>
<feature type="region of interest" description="Disordered" evidence="1">
    <location>
        <begin position="237"/>
        <end position="257"/>
    </location>
</feature>
<dbReference type="Pfam" id="PF05742">
    <property type="entry name" value="TANGO2"/>
    <property type="match status" value="1"/>
</dbReference>
<sequence length="257" mass="28050">MCLIVFDWQPQAAVRLRLAANRDEFHARPAEALHRWPGSDLIGGRDRVGGGTWLAATPTRVAALTNVREGQAPTPAGAPSRGELVRQALEVEDPAVWLETLASGGADPYAGFNLLVMSDTRMWTLHHSRHETHWRLVSPGLHGLSNAGLDTPWPKVVQAREALRQVLTTRDWRVGMRSAMGDTRQAPIEKLPHTGVDRDLERRLSSAFIEGQEYGTRATTLVSVSTTETTLEEQRFAPGGAPIGDVTSLATPTTVQS</sequence>
<dbReference type="RefSeq" id="WP_149435894.1">
    <property type="nucleotide sequence ID" value="NZ_VTPX01000007.1"/>
</dbReference>
<evidence type="ECO:0000256" key="1">
    <source>
        <dbReference type="SAM" id="MobiDB-lite"/>
    </source>
</evidence>
<reference evidence="2 3" key="1">
    <citation type="submission" date="2019-08" db="EMBL/GenBank/DDBJ databases">
        <title>Bioinformatics analysis of the strain L3 and L5.</title>
        <authorList>
            <person name="Li X."/>
        </authorList>
    </citation>
    <scope>NUCLEOTIDE SEQUENCE [LARGE SCALE GENOMIC DNA]</scope>
    <source>
        <strain evidence="2 3">L3</strain>
    </source>
</reference>
<dbReference type="PANTHER" id="PTHR17985:SF8">
    <property type="entry name" value="TRANSPORT AND GOLGI ORGANIZATION PROTEIN 2 HOMOLOG"/>
    <property type="match status" value="1"/>
</dbReference>
<dbReference type="InterPro" id="IPR008551">
    <property type="entry name" value="TANGO2"/>
</dbReference>
<name>A0A640WCI2_9GAMM</name>
<keyword evidence="3" id="KW-1185">Reference proteome</keyword>
<gene>
    <name evidence="2" type="ORF">F0A16_13345</name>
</gene>
<feature type="compositionally biased region" description="Polar residues" evidence="1">
    <location>
        <begin position="248"/>
        <end position="257"/>
    </location>
</feature>
<evidence type="ECO:0000313" key="3">
    <source>
        <dbReference type="Proteomes" id="UP000466024"/>
    </source>
</evidence>
<dbReference type="PANTHER" id="PTHR17985">
    <property type="entry name" value="SER/THR-RICH PROTEIN T10 IN DGCR REGION"/>
    <property type="match status" value="1"/>
</dbReference>
<dbReference type="Proteomes" id="UP000466024">
    <property type="component" value="Unassembled WGS sequence"/>
</dbReference>
<proteinExistence type="predicted"/>
<organism evidence="2 3">
    <name type="scientific">Salinicola corii</name>
    <dbReference type="NCBI Taxonomy" id="2606937"/>
    <lineage>
        <taxon>Bacteria</taxon>
        <taxon>Pseudomonadati</taxon>
        <taxon>Pseudomonadota</taxon>
        <taxon>Gammaproteobacteria</taxon>
        <taxon>Oceanospirillales</taxon>
        <taxon>Halomonadaceae</taxon>
        <taxon>Salinicola</taxon>
    </lineage>
</organism>
<comment type="caution">
    <text evidence="2">The sequence shown here is derived from an EMBL/GenBank/DDBJ whole genome shotgun (WGS) entry which is preliminary data.</text>
</comment>
<evidence type="ECO:0000313" key="2">
    <source>
        <dbReference type="EMBL" id="KAA0017527.1"/>
    </source>
</evidence>
<protein>
    <submittedName>
        <fullName evidence="2">NRDE family protein</fullName>
    </submittedName>
</protein>
<accession>A0A640WCI2</accession>
<dbReference type="EMBL" id="VTPX01000007">
    <property type="protein sequence ID" value="KAA0017527.1"/>
    <property type="molecule type" value="Genomic_DNA"/>
</dbReference>